<gene>
    <name evidence="2" type="ORF">RND81_13G147500</name>
</gene>
<organism evidence="2 3">
    <name type="scientific">Saponaria officinalis</name>
    <name type="common">Common soapwort</name>
    <name type="synonym">Lychnis saponaria</name>
    <dbReference type="NCBI Taxonomy" id="3572"/>
    <lineage>
        <taxon>Eukaryota</taxon>
        <taxon>Viridiplantae</taxon>
        <taxon>Streptophyta</taxon>
        <taxon>Embryophyta</taxon>
        <taxon>Tracheophyta</taxon>
        <taxon>Spermatophyta</taxon>
        <taxon>Magnoliopsida</taxon>
        <taxon>eudicotyledons</taxon>
        <taxon>Gunneridae</taxon>
        <taxon>Pentapetalae</taxon>
        <taxon>Caryophyllales</taxon>
        <taxon>Caryophyllaceae</taxon>
        <taxon>Caryophylleae</taxon>
        <taxon>Saponaria</taxon>
    </lineage>
</organism>
<proteinExistence type="predicted"/>
<dbReference type="EMBL" id="JBDFQZ010000013">
    <property type="protein sequence ID" value="KAK9669671.1"/>
    <property type="molecule type" value="Genomic_DNA"/>
</dbReference>
<accession>A0AAW1GY26</accession>
<protein>
    <recommendedName>
        <fullName evidence="4">Reverse transcriptase domain-containing protein</fullName>
    </recommendedName>
</protein>
<reference evidence="2" key="1">
    <citation type="submission" date="2024-03" db="EMBL/GenBank/DDBJ databases">
        <title>WGS assembly of Saponaria officinalis var. Norfolk2.</title>
        <authorList>
            <person name="Jenkins J."/>
            <person name="Shu S."/>
            <person name="Grimwood J."/>
            <person name="Barry K."/>
            <person name="Goodstein D."/>
            <person name="Schmutz J."/>
            <person name="Leebens-Mack J."/>
            <person name="Osbourn A."/>
        </authorList>
    </citation>
    <scope>NUCLEOTIDE SEQUENCE [LARGE SCALE GENOMIC DNA]</scope>
    <source>
        <strain evidence="2">JIC</strain>
    </source>
</reference>
<keyword evidence="3" id="KW-1185">Reference proteome</keyword>
<feature type="compositionally biased region" description="Basic and acidic residues" evidence="1">
    <location>
        <begin position="59"/>
        <end position="74"/>
    </location>
</feature>
<feature type="region of interest" description="Disordered" evidence="1">
    <location>
        <begin position="57"/>
        <end position="79"/>
    </location>
</feature>
<evidence type="ECO:0000313" key="3">
    <source>
        <dbReference type="Proteomes" id="UP001443914"/>
    </source>
</evidence>
<evidence type="ECO:0000256" key="1">
    <source>
        <dbReference type="SAM" id="MobiDB-lite"/>
    </source>
</evidence>
<evidence type="ECO:0008006" key="4">
    <source>
        <dbReference type="Google" id="ProtNLM"/>
    </source>
</evidence>
<name>A0AAW1GY26_SAPOF</name>
<dbReference type="Proteomes" id="UP001443914">
    <property type="component" value="Unassembled WGS sequence"/>
</dbReference>
<comment type="caution">
    <text evidence="2">The sequence shown here is derived from an EMBL/GenBank/DDBJ whole genome shotgun (WGS) entry which is preliminary data.</text>
</comment>
<evidence type="ECO:0000313" key="2">
    <source>
        <dbReference type="EMBL" id="KAK9669671.1"/>
    </source>
</evidence>
<sequence>MLLALGHLILIQTRTIRDGHVHAVTLRSGKELVNPVVPSKSKAVSVTDEIVEIVDETADEPKKDAEEAAPKETVDIPTTPQRVYVPPVPFPQRLAKAKLEQKYGKFVEVLKNLHINILFLDAISEIPSYGKFLKDLLSRKKKFGDSTTVSLPNE</sequence>
<dbReference type="AlphaFoldDB" id="A0AAW1GY26"/>